<comment type="caution">
    <text evidence="1">The sequence shown here is derived from an EMBL/GenBank/DDBJ whole genome shotgun (WGS) entry which is preliminary data.</text>
</comment>
<proteinExistence type="predicted"/>
<keyword evidence="2" id="KW-1185">Reference proteome</keyword>
<reference evidence="2" key="1">
    <citation type="journal article" date="2019" name="Int. J. Syst. Evol. Microbiol.">
        <title>The Global Catalogue of Microorganisms (GCM) 10K type strain sequencing project: providing services to taxonomists for standard genome sequencing and annotation.</title>
        <authorList>
            <consortium name="The Broad Institute Genomics Platform"/>
            <consortium name="The Broad Institute Genome Sequencing Center for Infectious Disease"/>
            <person name="Wu L."/>
            <person name="Ma J."/>
        </authorList>
    </citation>
    <scope>NUCLEOTIDE SEQUENCE [LARGE SCALE GENOMIC DNA]</scope>
    <source>
        <strain evidence="2">CGMCC 1.15942</strain>
    </source>
</reference>
<gene>
    <name evidence="1" type="ORF">GCM10011573_34260</name>
</gene>
<evidence type="ECO:0008006" key="3">
    <source>
        <dbReference type="Google" id="ProtNLM"/>
    </source>
</evidence>
<name>A0ABQ1PRU9_9ENTE</name>
<sequence length="131" mass="15109">MAKTKRNYYMEEDVHDTISRLADEKKKSNGDMIADLVDLYEKGELLRTKVEAEQLSLLRSMKKIVSELHVSQEIELNVLNTICEINGYENFVSLEEQKSFALAESEKFVSDRNHRKIIQQLEQAKANGTSE</sequence>
<dbReference type="RefSeq" id="WP_088271838.1">
    <property type="nucleotide sequence ID" value="NZ_BMKI01000012.1"/>
</dbReference>
<protein>
    <recommendedName>
        <fullName evidence="3">Ribbon-helix-helix protein CopG domain-containing protein</fullName>
    </recommendedName>
</protein>
<organism evidence="1 2">
    <name type="scientific">Enterococcus wangshanyuanii</name>
    <dbReference type="NCBI Taxonomy" id="2005703"/>
    <lineage>
        <taxon>Bacteria</taxon>
        <taxon>Bacillati</taxon>
        <taxon>Bacillota</taxon>
        <taxon>Bacilli</taxon>
        <taxon>Lactobacillales</taxon>
        <taxon>Enterococcaceae</taxon>
        <taxon>Enterococcus</taxon>
    </lineage>
</organism>
<evidence type="ECO:0000313" key="2">
    <source>
        <dbReference type="Proteomes" id="UP000630615"/>
    </source>
</evidence>
<dbReference type="Proteomes" id="UP000630615">
    <property type="component" value="Unassembled WGS sequence"/>
</dbReference>
<dbReference type="EMBL" id="BMKI01000012">
    <property type="protein sequence ID" value="GGD01873.1"/>
    <property type="molecule type" value="Genomic_DNA"/>
</dbReference>
<accession>A0ABQ1PRU9</accession>
<evidence type="ECO:0000313" key="1">
    <source>
        <dbReference type="EMBL" id="GGD01873.1"/>
    </source>
</evidence>